<keyword evidence="3" id="KW-1185">Reference proteome</keyword>
<sequence length="322" mass="33562">MGAREVRYGDLIKDTFRITLRNRYLWFFGFFAGASIPSGGGGGFNQENFEQSGGGASSMVAQVGPGDLGGAAFVVGLVVVAVLVALLFIVMSLISQGGLSESVAAVDGGQGRGFGSTFRSGLGNFWRVLGYYVVFFLIGLGLLVAIGIPIALLIGGTFAVTQSVGVRIAVAVLVGLLGVAALIAVFIPLSVIGQYALREIVVRGERVFGSVRAGYGVFRRNIGRSLLLWLIHLGLMIAIGIAMIIALLLIGLILFIPTIVLGISDYTTAAVITGVIAGLILLPIFLIASGAAGTFGHAFWTLAYLRLTAPDAFPTPNIQDPV</sequence>
<feature type="transmembrane region" description="Helical" evidence="1">
    <location>
        <begin position="129"/>
        <end position="154"/>
    </location>
</feature>
<protein>
    <recommendedName>
        <fullName evidence="4">Glycerophosphoryl diester phosphodiesterase membrane domain-containing protein</fullName>
    </recommendedName>
</protein>
<name>A0A6G8Q4G9_9ACTN</name>
<dbReference type="EMBL" id="CP045119">
    <property type="protein sequence ID" value="QIN81217.1"/>
    <property type="molecule type" value="Genomic_DNA"/>
</dbReference>
<keyword evidence="1" id="KW-0812">Transmembrane</keyword>
<feature type="transmembrane region" description="Helical" evidence="1">
    <location>
        <begin position="24"/>
        <end position="44"/>
    </location>
</feature>
<evidence type="ECO:0000313" key="3">
    <source>
        <dbReference type="Proteomes" id="UP000501452"/>
    </source>
</evidence>
<feature type="transmembrane region" description="Helical" evidence="1">
    <location>
        <begin position="266"/>
        <end position="288"/>
    </location>
</feature>
<accession>A0A6G8Q4G9</accession>
<feature type="transmembrane region" description="Helical" evidence="1">
    <location>
        <begin position="227"/>
        <end position="260"/>
    </location>
</feature>
<dbReference type="RefSeq" id="WP_166172372.1">
    <property type="nucleotide sequence ID" value="NZ_CP045119.1"/>
</dbReference>
<dbReference type="Proteomes" id="UP000501452">
    <property type="component" value="Chromosome"/>
</dbReference>
<feature type="transmembrane region" description="Helical" evidence="1">
    <location>
        <begin position="166"/>
        <end position="189"/>
    </location>
</feature>
<keyword evidence="1" id="KW-0472">Membrane</keyword>
<evidence type="ECO:0000256" key="1">
    <source>
        <dbReference type="SAM" id="Phobius"/>
    </source>
</evidence>
<evidence type="ECO:0008006" key="4">
    <source>
        <dbReference type="Google" id="ProtNLM"/>
    </source>
</evidence>
<gene>
    <name evidence="2" type="ORF">GBA63_00235</name>
</gene>
<reference evidence="2 3" key="1">
    <citation type="submission" date="2019-10" db="EMBL/GenBank/DDBJ databases">
        <title>Rubrobacter sp nov SCSIO 52090 isolated from a deep-sea sediment in the South China Sea.</title>
        <authorList>
            <person name="Chen R.W."/>
        </authorList>
    </citation>
    <scope>NUCLEOTIDE SEQUENCE [LARGE SCALE GENOMIC DNA]</scope>
    <source>
        <strain evidence="2 3">SCSIO 52909</strain>
    </source>
</reference>
<organism evidence="2 3">
    <name type="scientific">Rubrobacter tropicus</name>
    <dbReference type="NCBI Taxonomy" id="2653851"/>
    <lineage>
        <taxon>Bacteria</taxon>
        <taxon>Bacillati</taxon>
        <taxon>Actinomycetota</taxon>
        <taxon>Rubrobacteria</taxon>
        <taxon>Rubrobacterales</taxon>
        <taxon>Rubrobacteraceae</taxon>
        <taxon>Rubrobacter</taxon>
    </lineage>
</organism>
<keyword evidence="1" id="KW-1133">Transmembrane helix</keyword>
<dbReference type="InterPro" id="IPR055966">
    <property type="entry name" value="DUF7544"/>
</dbReference>
<dbReference type="KEGG" id="rub:GBA63_00235"/>
<proteinExistence type="predicted"/>
<feature type="transmembrane region" description="Helical" evidence="1">
    <location>
        <begin position="68"/>
        <end position="90"/>
    </location>
</feature>
<dbReference type="AlphaFoldDB" id="A0A6G8Q4G9"/>
<dbReference type="Pfam" id="PF24400">
    <property type="entry name" value="DUF7544"/>
    <property type="match status" value="1"/>
</dbReference>
<evidence type="ECO:0000313" key="2">
    <source>
        <dbReference type="EMBL" id="QIN81217.1"/>
    </source>
</evidence>